<dbReference type="InterPro" id="IPR025110">
    <property type="entry name" value="AMP-bd_C"/>
</dbReference>
<evidence type="ECO:0000256" key="1">
    <source>
        <dbReference type="ARBA" id="ARBA00012480"/>
    </source>
</evidence>
<dbReference type="InterPro" id="IPR023213">
    <property type="entry name" value="CAT-like_dom_sf"/>
</dbReference>
<dbReference type="InterPro" id="IPR029058">
    <property type="entry name" value="AB_hydrolase_fold"/>
</dbReference>
<evidence type="ECO:0000256" key="6">
    <source>
        <dbReference type="ARBA" id="ARBA00022598"/>
    </source>
</evidence>
<dbReference type="PANTHER" id="PTHR45527:SF1">
    <property type="entry name" value="FATTY ACID SYNTHASE"/>
    <property type="match status" value="1"/>
</dbReference>
<comment type="catalytic activity">
    <reaction evidence="7">
        <text>acetyl-CoA + n malonyl-CoA + 2n NADPH + 2n H(+) = a long-chain fatty acid + (n+1) CoA + n CO2 + 2n NADP(+).</text>
        <dbReference type="EC" id="2.3.1.85"/>
    </reaction>
</comment>
<keyword evidence="6" id="KW-0436">Ligase</keyword>
<dbReference type="STRING" id="34508.A0A4U5NK41"/>
<gene>
    <name evidence="9" type="ORF">L596_016725</name>
</gene>
<dbReference type="Pfam" id="PF13193">
    <property type="entry name" value="AMP-binding_C"/>
    <property type="match status" value="2"/>
</dbReference>
<dbReference type="Pfam" id="PF00501">
    <property type="entry name" value="AMP-binding"/>
    <property type="match status" value="3"/>
</dbReference>
<dbReference type="Gene3D" id="3.30.300.30">
    <property type="match status" value="3"/>
</dbReference>
<dbReference type="GO" id="GO:0004312">
    <property type="term" value="F:fatty acid synthase activity"/>
    <property type="evidence" value="ECO:0007669"/>
    <property type="project" value="UniProtKB-EC"/>
</dbReference>
<dbReference type="Gene3D" id="1.10.1200.10">
    <property type="entry name" value="ACP-like"/>
    <property type="match status" value="3"/>
</dbReference>
<dbReference type="PROSITE" id="PS50075">
    <property type="entry name" value="CARRIER"/>
    <property type="match status" value="3"/>
</dbReference>
<evidence type="ECO:0000256" key="2">
    <source>
        <dbReference type="ARBA" id="ARBA00012873"/>
    </source>
</evidence>
<dbReference type="OrthoDB" id="416786at2759"/>
<proteinExistence type="predicted"/>
<dbReference type="EC" id="2.3.1.85" evidence="2"/>
<dbReference type="Pfam" id="PF00668">
    <property type="entry name" value="Condensation"/>
    <property type="match status" value="4"/>
</dbReference>
<accession>A0A4U5NK41</accession>
<reference evidence="9 10" key="1">
    <citation type="journal article" date="2015" name="Genome Biol.">
        <title>Comparative genomics of Steinernema reveals deeply conserved gene regulatory networks.</title>
        <authorList>
            <person name="Dillman A.R."/>
            <person name="Macchietto M."/>
            <person name="Porter C.F."/>
            <person name="Rogers A."/>
            <person name="Williams B."/>
            <person name="Antoshechkin I."/>
            <person name="Lee M.M."/>
            <person name="Goodwin Z."/>
            <person name="Lu X."/>
            <person name="Lewis E.E."/>
            <person name="Goodrich-Blair H."/>
            <person name="Stock S.P."/>
            <person name="Adams B.J."/>
            <person name="Sternberg P.W."/>
            <person name="Mortazavi A."/>
        </authorList>
    </citation>
    <scope>NUCLEOTIDE SEQUENCE [LARGE SCALE GENOMIC DNA]</scope>
    <source>
        <strain evidence="9 10">ALL</strain>
    </source>
</reference>
<dbReference type="InterPro" id="IPR042099">
    <property type="entry name" value="ANL_N_sf"/>
</dbReference>
<comment type="caution">
    <text evidence="9">The sequence shown here is derived from an EMBL/GenBank/DDBJ whole genome shotgun (WGS) entry which is preliminary data.</text>
</comment>
<sequence length="3918" mass="444143">MVTSNSEDMCHEVSGAHLSQLIKASHNLYGNQTLFITLRNVHQITQNTLTATAVALQRCDIFSPFLKRQNAKIVSHFQLESFDDISKTSFQIYGHLVTSLLAKNGYDLTAMEMRFPISHVDLTEAYLIEHEDGTLDMILQTGNHFPAVQILGLRSEDHVTSIVKATVQEFIPDAKDSSSKTFQFLGMDSLQIANFEFALKTRLPGYNIPFGTCLKINTISKLVAYLKESKNTVEEKILATFPKFYWHKTQKVPLSASQKRFLFLNHFYPDDKVDQIVETFKIRLPQPLRASKMTETVNSIIARHTILRTFYDLDEQLVSSLTESFFSLSTDSKAVHESRIDTLKKIPVRISLIDQYLHVSLHHIATDGTSIALLAKTFLDPVALFKEDRQYADFASYENSIDFSKGLAFWKNHLKDLSNQEVPKLGENCVKAINPSSCTLSLFLSSWKPTNVTPFATFLFLYKVLIYKLYGHQKYPLGIAVSNRNLSEVSQIQGCFVNIIVLVSSVNPNLSIEANISAIGQDLEACLEHQNVPFDLIVSELNMDRNQESPFFDVLFILDDFDQAGLTVEMTEKQNCLYKQIWKFKKTKNGGWELNVEFRNQVYEKESMEKLLNTYARLLKVATLTPQKPLKSIGLDRTTPIFKKTDFPKLHPTQIIDQQLTRGAGLVSFKNTHKNLSDIYETSKSLAASFHAQMFQQSGQILLPDDPVALYVNRDIKLLETILAIWHLGAAVVPLSRDWPEYRVKTVLKTLDAFYILDSYVSLVHKELEKPTNLRIPVNLQIYPKNASTDLLYLTYTSGSTGTPKAVCTEALGLPNLIMNYNKTFFFGCHKTLYQVVNYGFDIFFADILQVFFNGGSLRLAENRIPDLKEMAKVTHAYIMPAYLAPLENQRIIEDLEVIQFGGEALCPRFKSLAISRGLNMLQQFGITEHTVYSHVKKVKRFDNPKDIGKAFENYEFMVSDKDGLPIPNGFEGQFNTGGVGLFRGYLRQKQAKKSRMFNTGDLMIYKNGQLTFHGRADSQVKINGYRIELGEIEAAILKEDKVKACVVMAEPDLVIFVVLDKPMREEEIQGRLGRDLPYYMVPQKIELLDKMPLNSNGKIDRLALATIARNGKSNFLDVEAKSEEPNHRITKVEIKAIKTRRHSFEAKNSDFEAKNKSSEDLEKRILAAFLKYSKAEACFGPQDNIFHHGVTSIHILLALQELKETHHLSIDLRDVFKLKTVKKIAANAVFLPLTCPKAVTRKTKRPSFPIPATFNQQAQWFLSPNSDSTEYLLSFKLSYKIGFNMQRLLFAINAVISKHKALRTIVYASGSEVCQESLSRTEAYFTLSPVVHSMTINVSQEIPVKIGIHEETSEITVVFHHIAVDGASLRIIVEDLGEAYKNSGRLEKAEGLAVEDLERSFSQESLEYWKTHLQDDRTRSNSFRLTSGLTGHSRHKLILNLPPEEVFIHLIAAYALLLSQLTSQSTVTFGVPFANRSPKTQYVVGNFVNTICLKINTNLEKNEDYISHVKDVIFEAHKHQAVPFDRVVKEVNQGRDYGSNPLFSTMLVYNDSSMNLLSEDLKCSFEVSEVLSKKAKFEMTWFVEGKDLRVEYHLGRYEEKKITDFVGRFQTILQGLTQTEAEEANNSQSRPKMNCDAWNDYPSELTFGHIFNLQTSITPSSAFLKLSEDGSTHSYQDILKASLGLAFKTRKMVLEIYGEDLLPDDVVAICYREGLENHLGIIVAFMLGCTYVPLDPNNPKERNRQILADSGARILLCSEVIRRIPCLDIAKMKSQMSPKNAKIHPRNTSTDLVYMIYTSGTTGTPKGVCIQTKGVLNTIENVTRFYNLYAGQTILQYTKYAFDASIAYTYGALSNGSCLVISSPEETIKEPLGLLHMTPILLKGYDVEDLKRLEAYVECFSVGGDVLPDTDMNRVVNSGIPMVQVYGPTEATVLQCMSKMKKLSHSGRLIGKPISNFGYALQGTDQERPQDGEFLMSGPNLARGYKNTSKLSDCSFLFNRTVFKSGDYVFHLLSGHFIYLHRIDGQRKVRGYRVDLSEVENALADARNIGPYAADLVEENGENHIVVWYAGKAREEEIRNEMIEKLPHYMQASFVEWVEKIPVNSSSKVDKTKLRVMLKHRIKGSIKCPQIAESYHKTLQEDLSFTTAINSIWAETLKKDSLPPKANFYAEGGHSIKAALICHQIKDCFKIHCPVELVFKHPILEDFIMAVKALPQATEGQEPPNKNLPGGRRRLEDLQLTVNPYQKYLLSLFANEANENRISYNNELKIKIDPSIRLSYLQTRLNAIIMHQTAMRSRFIQNSKNEDLCEAEKLSGTESYFVLRLPHGENQLNPFYGPPLAISLKNRILKIEISHVIEDGQSFNILIEQLLALTLPETTFDYYRNSLKVSPSSVQFWTQKTENFAVNRLEPNPFCSPNRGLVGVIDYNFPDLMRILKVRSQEESCSIFVLLLQAIAKVVKPRTGKPEDDFSIGTPVDLRSFPEERQTVGYYVNTLPLIFQGKNDPTVKETKAIFEEAYEHRFAPYEAISKEGVFDVMLAVDNVKEGLLTADGKFQVCETETKAAKFPVTFYVSIGETLKLRIEYKPQLFHKEYIEEMVQDWVQELDPKPALKRTAARIDMPRSEIPTWATLSKLLISQVTLAYSNSALKSTQECLNYESLLDQAYLKSALFKTTYFELTGEAIKPDLIIPIISQKSIKTTLTCLAIILSGAAYTPIDVINPWSRIQDIMNSLKTNFYVADKDLNLPGLVFLNLSGKSKLKNFIKVEMTHASDLAYVINTSGTQGKPKSVAIEHRSLVNLATQSAKTFSMKPSDVVYYFTNFAYDNSVLELVMALTNGATLFYPERHFTADKFISDADACKATHALLFPGLVNTFLDSQLSILATLRYWIVGAEKLTQKLLDKTLHLGTNVIQNYGPTESTTYILWRRMKAKDYSQNLGIPIDNASFWTPAPSFKTSLLHLGGDGLLRGYLNLQKQPFAFHNRQKFLPTGDLVKRLPTGQIYFVGRTDSQVKIRGQRVDLSEVEETLLSHNHVKQAKVLFHEEEQKILAFYTSSSPNPKNLLAYIKQKIPIFMVPSALIHVQEFPMTSNAKVNQKALLKMALEEPKRCKEDQIVDMPKTMTEFQLWTIFKDVFQSNRIGINDDFFLLGGNSLNGQVIVDKIRLKLRKKCTQEDLYRHSAIKKLGQILDTTKSDPDVTVEEFKVPDFEASQHSKLDLSSVDPDLIPLSYQQEQMLFLHSIDKQFNYNMPFIQAFPKSLTLKRLHAAFHRLIQQNQILRTVIIDDYQRILSMTEIFFPLETLKIQYSCLQEEALRLKNQVFDLSESILRAQLYETPEFYVVCLVIQHIATDATTTNLIEEKLSRLYEYPTIEPPPVSYAKFAKSQKGNKDRIEDLAEKAVERLRGHLGSKSLRLQVLDSHIELSQISFQVNEVLELCAMEQVTPYVVFLSLLCSTLKGLLHSEELRSLEDSKETSRTLLIGSPVSGRDHLTRHTLGLFLNNVIIIAETANIQVLKAEVAEAMAYSLLPFNALMRRLNSKRSTMNQAPYDVYFNCRYGLENEERLSLGDLPKIELCLPPTCTHPMEVDVDQFETHFKVTVRTVGCKDLATQVKRGLREALERLKVATKVKKIVADLLKLKPEKIVEEDNFFDLGGDSLLLLKLRNTLAKSFGKQIDVEDLLASNQRIIDFVRLLNTEEAKASLIIPIHTAEVQERVVIFLPPLIGGSHAYGNLYSLLSKKLKNASLLAVNLPDPGSVLSIEALAGLLIQELKPYLSDLRKVTLIGASFGGILCYEIARQLSKPLMIISIDSTAKTHLQKRISFEDNAFQIKKELKSYGLDHKTTEKLLKDAWEYLQLSYAYKPTKKIKGQFHQLYVEDPKNGWDGFADVESRKIQGDHSTMLMKQNAEDLSDIIYELVLKL</sequence>
<evidence type="ECO:0000256" key="7">
    <source>
        <dbReference type="ARBA" id="ARBA00044883"/>
    </source>
</evidence>
<evidence type="ECO:0000256" key="3">
    <source>
        <dbReference type="ARBA" id="ARBA00018769"/>
    </source>
</evidence>
<dbReference type="InterPro" id="IPR045851">
    <property type="entry name" value="AMP-bd_C_sf"/>
</dbReference>
<dbReference type="InterPro" id="IPR036736">
    <property type="entry name" value="ACP-like_sf"/>
</dbReference>
<evidence type="ECO:0000313" key="9">
    <source>
        <dbReference type="EMBL" id="TKR83073.1"/>
    </source>
</evidence>
<reference evidence="9 10" key="2">
    <citation type="journal article" date="2019" name="G3 (Bethesda)">
        <title>Hybrid Assembly of the Genome of the Entomopathogenic Nematode Steinernema carpocapsae Identifies the X-Chromosome.</title>
        <authorList>
            <person name="Serra L."/>
            <person name="Macchietto M."/>
            <person name="Macias-Munoz A."/>
            <person name="McGill C.J."/>
            <person name="Rodriguez I.M."/>
            <person name="Rodriguez B."/>
            <person name="Murad R."/>
            <person name="Mortazavi A."/>
        </authorList>
    </citation>
    <scope>NUCLEOTIDE SEQUENCE [LARGE SCALE GENOMIC DNA]</scope>
    <source>
        <strain evidence="9 10">ALL</strain>
    </source>
</reference>
<dbReference type="GO" id="GO:0016874">
    <property type="term" value="F:ligase activity"/>
    <property type="evidence" value="ECO:0007669"/>
    <property type="project" value="UniProtKB-KW"/>
</dbReference>
<dbReference type="InterPro" id="IPR001031">
    <property type="entry name" value="Thioesterase"/>
</dbReference>
<dbReference type="GO" id="GO:0044550">
    <property type="term" value="P:secondary metabolite biosynthetic process"/>
    <property type="evidence" value="ECO:0007669"/>
    <property type="project" value="TreeGrafter"/>
</dbReference>
<dbReference type="GO" id="GO:0016297">
    <property type="term" value="F:fatty acyl-[ACP] hydrolase activity"/>
    <property type="evidence" value="ECO:0007669"/>
    <property type="project" value="UniProtKB-EC"/>
</dbReference>
<dbReference type="EMBL" id="AZBU02000004">
    <property type="protein sequence ID" value="TKR83073.1"/>
    <property type="molecule type" value="Genomic_DNA"/>
</dbReference>
<dbReference type="InterPro" id="IPR020806">
    <property type="entry name" value="PKS_PP-bd"/>
</dbReference>
<keyword evidence="10" id="KW-1185">Reference proteome</keyword>
<dbReference type="Gene3D" id="3.30.559.10">
    <property type="entry name" value="Chloramphenicol acetyltransferase-like domain"/>
    <property type="match status" value="4"/>
</dbReference>
<dbReference type="SUPFAM" id="SSF52777">
    <property type="entry name" value="CoA-dependent acyltransferases"/>
    <property type="match status" value="8"/>
</dbReference>
<name>A0A4U5NK41_STECR</name>
<evidence type="ECO:0000259" key="8">
    <source>
        <dbReference type="PROSITE" id="PS50075"/>
    </source>
</evidence>
<dbReference type="GO" id="GO:0043041">
    <property type="term" value="P:amino acid activation for nonribosomal peptide biosynthetic process"/>
    <property type="evidence" value="ECO:0007669"/>
    <property type="project" value="TreeGrafter"/>
</dbReference>
<dbReference type="Gene3D" id="3.30.559.30">
    <property type="entry name" value="Nonribosomal peptide synthetase, condensation domain"/>
    <property type="match status" value="4"/>
</dbReference>
<dbReference type="InterPro" id="IPR020845">
    <property type="entry name" value="AMP-binding_CS"/>
</dbReference>
<feature type="domain" description="Carrier" evidence="8">
    <location>
        <begin position="1157"/>
        <end position="1233"/>
    </location>
</feature>
<dbReference type="SUPFAM" id="SSF53474">
    <property type="entry name" value="alpha/beta-Hydrolases"/>
    <property type="match status" value="1"/>
</dbReference>
<dbReference type="Pfam" id="PF00975">
    <property type="entry name" value="Thioesterase"/>
    <property type="match status" value="1"/>
</dbReference>
<dbReference type="Gene3D" id="3.40.50.12780">
    <property type="entry name" value="N-terminal domain of ligase-like"/>
    <property type="match status" value="3"/>
</dbReference>
<dbReference type="PROSITE" id="PS00455">
    <property type="entry name" value="AMP_BINDING"/>
    <property type="match status" value="2"/>
</dbReference>
<dbReference type="GO" id="GO:0005737">
    <property type="term" value="C:cytoplasm"/>
    <property type="evidence" value="ECO:0007669"/>
    <property type="project" value="TreeGrafter"/>
</dbReference>
<feature type="domain" description="Carrier" evidence="8">
    <location>
        <begin position="3620"/>
        <end position="3695"/>
    </location>
</feature>
<dbReference type="PANTHER" id="PTHR45527">
    <property type="entry name" value="NONRIBOSOMAL PEPTIDE SYNTHETASE"/>
    <property type="match status" value="1"/>
</dbReference>
<feature type="domain" description="Carrier" evidence="8">
    <location>
        <begin position="2141"/>
        <end position="2216"/>
    </location>
</feature>
<dbReference type="Gene3D" id="3.40.50.1820">
    <property type="entry name" value="alpha/beta hydrolase"/>
    <property type="match status" value="1"/>
</dbReference>
<evidence type="ECO:0000313" key="10">
    <source>
        <dbReference type="Proteomes" id="UP000298663"/>
    </source>
</evidence>
<dbReference type="InterPro" id="IPR009081">
    <property type="entry name" value="PP-bd_ACP"/>
</dbReference>
<evidence type="ECO:0000256" key="5">
    <source>
        <dbReference type="ARBA" id="ARBA00022553"/>
    </source>
</evidence>
<dbReference type="SUPFAM" id="SSF56801">
    <property type="entry name" value="Acetyl-CoA synthetase-like"/>
    <property type="match status" value="3"/>
</dbReference>
<keyword evidence="5" id="KW-0597">Phosphoprotein</keyword>
<dbReference type="InterPro" id="IPR006162">
    <property type="entry name" value="Ppantetheine_attach_site"/>
</dbReference>
<dbReference type="GO" id="GO:0031177">
    <property type="term" value="F:phosphopantetheine binding"/>
    <property type="evidence" value="ECO:0007669"/>
    <property type="project" value="InterPro"/>
</dbReference>
<dbReference type="InterPro" id="IPR001242">
    <property type="entry name" value="Condensation_dom"/>
</dbReference>
<dbReference type="EC" id="3.1.2.14" evidence="1"/>
<evidence type="ECO:0000256" key="4">
    <source>
        <dbReference type="ARBA" id="ARBA00022450"/>
    </source>
</evidence>
<organism evidence="9 10">
    <name type="scientific">Steinernema carpocapsae</name>
    <name type="common">Entomopathogenic nematode</name>
    <dbReference type="NCBI Taxonomy" id="34508"/>
    <lineage>
        <taxon>Eukaryota</taxon>
        <taxon>Metazoa</taxon>
        <taxon>Ecdysozoa</taxon>
        <taxon>Nematoda</taxon>
        <taxon>Chromadorea</taxon>
        <taxon>Rhabditida</taxon>
        <taxon>Tylenchina</taxon>
        <taxon>Panagrolaimomorpha</taxon>
        <taxon>Strongyloidoidea</taxon>
        <taxon>Steinernematidae</taxon>
        <taxon>Steinernema</taxon>
    </lineage>
</organism>
<dbReference type="InterPro" id="IPR000873">
    <property type="entry name" value="AMP-dep_synth/lig_dom"/>
</dbReference>
<dbReference type="SMART" id="SM00823">
    <property type="entry name" value="PKS_PP"/>
    <property type="match status" value="1"/>
</dbReference>
<dbReference type="Pfam" id="PF00550">
    <property type="entry name" value="PP-binding"/>
    <property type="match status" value="3"/>
</dbReference>
<keyword evidence="4" id="KW-0596">Phosphopantetheine</keyword>
<protein>
    <recommendedName>
        <fullName evidence="3">Fatty acid synthase</fullName>
        <ecNumber evidence="2">2.3.1.85</ecNumber>
        <ecNumber evidence="1">3.1.2.14</ecNumber>
    </recommendedName>
</protein>
<dbReference type="PROSITE" id="PS00012">
    <property type="entry name" value="PHOSPHOPANTETHEINE"/>
    <property type="match status" value="1"/>
</dbReference>
<dbReference type="SUPFAM" id="SSF47336">
    <property type="entry name" value="ACP-like"/>
    <property type="match status" value="4"/>
</dbReference>
<dbReference type="Proteomes" id="UP000298663">
    <property type="component" value="Unassembled WGS sequence"/>
</dbReference>